<evidence type="ECO:0000313" key="2">
    <source>
        <dbReference type="EMBL" id="PHI30620.1"/>
    </source>
</evidence>
<dbReference type="RefSeq" id="WP_029092825.1">
    <property type="nucleotide sequence ID" value="NZ_BRLG01000001.1"/>
</dbReference>
<reference evidence="2" key="2">
    <citation type="submission" date="2017-09" db="EMBL/GenBank/DDBJ databases">
        <title>FDA dAtabase for Regulatory Grade micrObial Sequences (FDA-ARGOS): Supporting development and validation of Infectious Disease Dx tests.</title>
        <authorList>
            <person name="Minogue T."/>
            <person name="Wolcott M."/>
            <person name="Wasieloski L."/>
            <person name="Aguilar W."/>
            <person name="Moore D."/>
            <person name="Tallon L.J."/>
            <person name="Sadzewicz L."/>
            <person name="Ott S."/>
            <person name="Zhao X."/>
            <person name="Nagaraj S."/>
            <person name="Vavikolanu K."/>
            <person name="Aluvathingal J."/>
            <person name="Nadendla S."/>
            <person name="Sichtig H."/>
        </authorList>
    </citation>
    <scope>NUCLEOTIDE SEQUENCE</scope>
    <source>
        <strain evidence="2">FDAARGOS_387</strain>
    </source>
</reference>
<keyword evidence="4" id="KW-1185">Reference proteome</keyword>
<evidence type="ECO:0000313" key="4">
    <source>
        <dbReference type="Proteomes" id="UP000224974"/>
    </source>
</evidence>
<dbReference type="Proteomes" id="UP000224974">
    <property type="component" value="Unassembled WGS sequence"/>
</dbReference>
<reference evidence="3 5" key="3">
    <citation type="submission" date="2019-03" db="EMBL/GenBank/DDBJ databases">
        <authorList>
            <consortium name="Pathogen Informatics"/>
        </authorList>
    </citation>
    <scope>NUCLEOTIDE SEQUENCE [LARGE SCALE GENOMIC DNA]</scope>
    <source>
        <strain evidence="3 5">NCTC12282</strain>
    </source>
</reference>
<organism evidence="2 4">
    <name type="scientific">Budvicia aquatica</name>
    <dbReference type="NCBI Taxonomy" id="82979"/>
    <lineage>
        <taxon>Bacteria</taxon>
        <taxon>Pseudomonadati</taxon>
        <taxon>Pseudomonadota</taxon>
        <taxon>Gammaproteobacteria</taxon>
        <taxon>Enterobacterales</taxon>
        <taxon>Budviciaceae</taxon>
        <taxon>Budvicia</taxon>
    </lineage>
</organism>
<dbReference type="EMBL" id="CAADJA010000002">
    <property type="protein sequence ID" value="VFS50086.1"/>
    <property type="molecule type" value="Genomic_DNA"/>
</dbReference>
<name>A0A2C6C2P5_9GAMM</name>
<dbReference type="Pfam" id="PF20335">
    <property type="entry name" value="DUF6630"/>
    <property type="match status" value="1"/>
</dbReference>
<proteinExistence type="predicted"/>
<dbReference type="OrthoDB" id="6466023at2"/>
<protein>
    <recommendedName>
        <fullName evidence="1">DUF6630 domain-containing protein</fullName>
    </recommendedName>
</protein>
<evidence type="ECO:0000313" key="3">
    <source>
        <dbReference type="EMBL" id="VFS50086.1"/>
    </source>
</evidence>
<dbReference type="InterPro" id="IPR046582">
    <property type="entry name" value="DUF6630"/>
</dbReference>
<gene>
    <name evidence="2" type="ORF">CRN84_15375</name>
    <name evidence="3" type="ORF">NCTC12282_04328</name>
</gene>
<reference evidence="4" key="1">
    <citation type="submission" date="2017-09" db="EMBL/GenBank/DDBJ databases">
        <title>FDA dAtabase for Regulatory Grade micrObial Sequences (FDA-ARGOS): Supporting development and validation of Infectious Disease Dx tests.</title>
        <authorList>
            <person name="Minogue T."/>
            <person name="Wolcott M."/>
            <person name="Wasieloski L."/>
            <person name="Aguilar W."/>
            <person name="Moore D."/>
            <person name="Tallon L."/>
            <person name="Sadzewicz L."/>
            <person name="Ott S."/>
            <person name="Zhao X."/>
            <person name="Nagaraj S."/>
            <person name="Vavikolanu K."/>
            <person name="Aluvathingal J."/>
            <person name="Nadendla S."/>
            <person name="Sichtig H."/>
        </authorList>
    </citation>
    <scope>NUCLEOTIDE SEQUENCE [LARGE SCALE GENOMIC DNA]</scope>
    <source>
        <strain evidence="4">FDAARGOS_387</strain>
    </source>
</reference>
<evidence type="ECO:0000313" key="5">
    <source>
        <dbReference type="Proteomes" id="UP000373449"/>
    </source>
</evidence>
<evidence type="ECO:0000259" key="1">
    <source>
        <dbReference type="Pfam" id="PF20335"/>
    </source>
</evidence>
<dbReference type="AlphaFoldDB" id="A0A2C6C2P5"/>
<dbReference type="Proteomes" id="UP000373449">
    <property type="component" value="Unassembled WGS sequence"/>
</dbReference>
<dbReference type="EMBL" id="PDDX01000001">
    <property type="protein sequence ID" value="PHI30620.1"/>
    <property type="molecule type" value="Genomic_DNA"/>
</dbReference>
<accession>A0A2C6C2P5</accession>
<feature type="domain" description="DUF6630" evidence="1">
    <location>
        <begin position="16"/>
        <end position="173"/>
    </location>
</feature>
<sequence>MSGNLLNIVEQIMSSVSKLAYLLNDDKEYAEEAIERFKDMLEEHIDEVGEDAFCESFHEGFLGYSLASFIDEAQIGNSFSVDWKDTESALDWLGDALELEGIKIDIDYSVDDPVNELDARQIFVRSNQQLQSLGYSLLGFDTGDDSYREILLPSDSVDQFIQIALEINVEMDLNDTEEE</sequence>